<dbReference type="RefSeq" id="WP_315603590.1">
    <property type="nucleotide sequence ID" value="NZ_CP130318.1"/>
</dbReference>
<reference evidence="1 2" key="1">
    <citation type="submission" date="2022-02" db="EMBL/GenBank/DDBJ databases">
        <title>Paenibacillus sp. MBLB1776 Whole Genome Shotgun Sequencing.</title>
        <authorList>
            <person name="Hwang C.Y."/>
            <person name="Cho E.-S."/>
            <person name="Seo M.-J."/>
        </authorList>
    </citation>
    <scope>NUCLEOTIDE SEQUENCE [LARGE SCALE GENOMIC DNA]</scope>
    <source>
        <strain evidence="1 2">MBLB1776</strain>
    </source>
</reference>
<evidence type="ECO:0000313" key="2">
    <source>
        <dbReference type="Proteomes" id="UP001305702"/>
    </source>
</evidence>
<dbReference type="Pfam" id="PF06103">
    <property type="entry name" value="DUF948"/>
    <property type="match status" value="1"/>
</dbReference>
<proteinExistence type="predicted"/>
<organism evidence="1 2">
    <name type="scientific">Paenibacillus aurantius</name>
    <dbReference type="NCBI Taxonomy" id="2918900"/>
    <lineage>
        <taxon>Bacteria</taxon>
        <taxon>Bacillati</taxon>
        <taxon>Bacillota</taxon>
        <taxon>Bacilli</taxon>
        <taxon>Bacillales</taxon>
        <taxon>Paenibacillaceae</taxon>
        <taxon>Paenibacillus</taxon>
    </lineage>
</organism>
<sequence>MRKVVLQISAAVAAAAFVVLVLFAVRVLQAVKATLERTGETVETVSKETLVLAREASATLQEIRRTTERLEGRLKQVDPLLASIRQTGETVQTAAHAAHQVTGAIAEVAVHAADQVTRHQNRIAETASWLTAGIKLWKAWKPDGKPETPSKENKE</sequence>
<dbReference type="PANTHER" id="PTHR40070">
    <property type="entry name" value="UPF0478 PROTEIN YTXG"/>
    <property type="match status" value="1"/>
</dbReference>
<dbReference type="InterPro" id="IPR009293">
    <property type="entry name" value="UPF0478"/>
</dbReference>
<keyword evidence="2" id="KW-1185">Reference proteome</keyword>
<dbReference type="KEGG" id="paun:MJA45_19605"/>
<gene>
    <name evidence="1" type="ORF">MJA45_19605</name>
</gene>
<dbReference type="PANTHER" id="PTHR40070:SF1">
    <property type="entry name" value="UPF0478 PROTEIN YTXG"/>
    <property type="match status" value="1"/>
</dbReference>
<dbReference type="EMBL" id="CP130318">
    <property type="protein sequence ID" value="WNQ09816.1"/>
    <property type="molecule type" value="Genomic_DNA"/>
</dbReference>
<name>A0AA96LA35_9BACL</name>
<dbReference type="AlphaFoldDB" id="A0AA96LA35"/>
<dbReference type="Proteomes" id="UP001305702">
    <property type="component" value="Chromosome"/>
</dbReference>
<protein>
    <submittedName>
        <fullName evidence="1">DUF948 domain-containing protein</fullName>
    </submittedName>
</protein>
<evidence type="ECO:0000313" key="1">
    <source>
        <dbReference type="EMBL" id="WNQ09816.1"/>
    </source>
</evidence>
<accession>A0AA96LA35</accession>